<dbReference type="GO" id="GO:0005975">
    <property type="term" value="P:carbohydrate metabolic process"/>
    <property type="evidence" value="ECO:0007669"/>
    <property type="project" value="InterPro"/>
</dbReference>
<dbReference type="InterPro" id="IPR017853">
    <property type="entry name" value="GH"/>
</dbReference>
<evidence type="ECO:0000256" key="12">
    <source>
        <dbReference type="ARBA" id="ARBA00033417"/>
    </source>
</evidence>
<evidence type="ECO:0000313" key="18">
    <source>
        <dbReference type="RefSeq" id="XP_014498257.1"/>
    </source>
</evidence>
<dbReference type="Pfam" id="PF00332">
    <property type="entry name" value="Glyco_hydro_17"/>
    <property type="match status" value="1"/>
</dbReference>
<keyword evidence="7" id="KW-0378">Hydrolase</keyword>
<dbReference type="STRING" id="3916.A0A1S3TWW1"/>
<keyword evidence="5" id="KW-0449">Lipoprotein</keyword>
<feature type="signal peptide" evidence="15">
    <location>
        <begin position="1"/>
        <end position="21"/>
    </location>
</feature>
<evidence type="ECO:0000256" key="2">
    <source>
        <dbReference type="ARBA" id="ARBA00004609"/>
    </source>
</evidence>
<dbReference type="Proteomes" id="UP000087766">
    <property type="component" value="Chromosome 4"/>
</dbReference>
<feature type="chain" id="PRO_5010284655" description="glucan endo-1,3-beta-D-glucosidase" evidence="15">
    <location>
        <begin position="22"/>
        <end position="461"/>
    </location>
</feature>
<dbReference type="SUPFAM" id="SSF51445">
    <property type="entry name" value="(Trans)glycosidases"/>
    <property type="match status" value="1"/>
</dbReference>
<dbReference type="InterPro" id="IPR000490">
    <property type="entry name" value="Glyco_hydro_17"/>
</dbReference>
<evidence type="ECO:0000256" key="15">
    <source>
        <dbReference type="SAM" id="SignalP"/>
    </source>
</evidence>
<reference evidence="18" key="2">
    <citation type="submission" date="2025-08" db="UniProtKB">
        <authorList>
            <consortium name="RefSeq"/>
        </authorList>
    </citation>
    <scope>IDENTIFICATION</scope>
    <source>
        <tissue evidence="18">Leaf</tissue>
    </source>
</reference>
<keyword evidence="10" id="KW-0326">Glycosidase</keyword>
<keyword evidence="9" id="KW-1015">Disulfide bond</keyword>
<proteinExistence type="inferred from homology"/>
<evidence type="ECO:0000256" key="1">
    <source>
        <dbReference type="ARBA" id="ARBA00000382"/>
    </source>
</evidence>
<comment type="subcellular location">
    <subcellularLocation>
        <location evidence="2">Cell membrane</location>
        <topology evidence="2">Lipid-anchor</topology>
        <topology evidence="2">GPI-anchor</topology>
    </subcellularLocation>
</comment>
<dbReference type="InterPro" id="IPR012946">
    <property type="entry name" value="X8"/>
</dbReference>
<keyword evidence="5" id="KW-0472">Membrane</keyword>
<evidence type="ECO:0000256" key="3">
    <source>
        <dbReference type="ARBA" id="ARBA00008773"/>
    </source>
</evidence>
<keyword evidence="5" id="KW-0325">Glycoprotein</keyword>
<organism evidence="17 18">
    <name type="scientific">Vigna radiata var. radiata</name>
    <name type="common">Mung bean</name>
    <name type="synonym">Phaseolus aureus</name>
    <dbReference type="NCBI Taxonomy" id="3916"/>
    <lineage>
        <taxon>Eukaryota</taxon>
        <taxon>Viridiplantae</taxon>
        <taxon>Streptophyta</taxon>
        <taxon>Embryophyta</taxon>
        <taxon>Tracheophyta</taxon>
        <taxon>Spermatophyta</taxon>
        <taxon>Magnoliopsida</taxon>
        <taxon>eudicotyledons</taxon>
        <taxon>Gunneridae</taxon>
        <taxon>Pentapetalae</taxon>
        <taxon>rosids</taxon>
        <taxon>fabids</taxon>
        <taxon>Fabales</taxon>
        <taxon>Fabaceae</taxon>
        <taxon>Papilionoideae</taxon>
        <taxon>50 kb inversion clade</taxon>
        <taxon>NPAAA clade</taxon>
        <taxon>indigoferoid/millettioid clade</taxon>
        <taxon>Phaseoleae</taxon>
        <taxon>Vigna</taxon>
    </lineage>
</organism>
<name>A0A1S3TWW1_VIGRR</name>
<dbReference type="PANTHER" id="PTHR32227">
    <property type="entry name" value="GLUCAN ENDO-1,3-BETA-GLUCOSIDASE BG1-RELATED-RELATED"/>
    <property type="match status" value="1"/>
</dbReference>
<dbReference type="AlphaFoldDB" id="A0A1S3TWW1"/>
<dbReference type="GO" id="GO:0006952">
    <property type="term" value="P:defense response"/>
    <property type="evidence" value="ECO:0007669"/>
    <property type="project" value="UniProtKB-KW"/>
</dbReference>
<dbReference type="GeneID" id="106759553"/>
<keyword evidence="17" id="KW-1185">Reference proteome</keyword>
<reference evidence="17" key="1">
    <citation type="journal article" date="2014" name="Nat. Commun.">
        <title>Genome sequence of mungbean and insights into evolution within Vigna species.</title>
        <authorList>
            <person name="Kang Y.J."/>
            <person name="Kim S.K."/>
            <person name="Kim M.Y."/>
            <person name="Lestari P."/>
            <person name="Kim K.H."/>
            <person name="Ha B.K."/>
            <person name="Jun T.H."/>
            <person name="Hwang W.J."/>
            <person name="Lee T."/>
            <person name="Lee J."/>
            <person name="Shim S."/>
            <person name="Yoon M.Y."/>
            <person name="Jang Y.E."/>
            <person name="Han K.S."/>
            <person name="Taeprayoon P."/>
            <person name="Yoon N."/>
            <person name="Somta P."/>
            <person name="Tanya P."/>
            <person name="Kim K.S."/>
            <person name="Gwag J.G."/>
            <person name="Moon J.K."/>
            <person name="Lee Y.H."/>
            <person name="Park B.S."/>
            <person name="Bombarely A."/>
            <person name="Doyle J.J."/>
            <person name="Jackson S.A."/>
            <person name="Schafleitner R."/>
            <person name="Srinives P."/>
            <person name="Varshney R.K."/>
            <person name="Lee S.H."/>
        </authorList>
    </citation>
    <scope>NUCLEOTIDE SEQUENCE [LARGE SCALE GENOMIC DNA]</scope>
    <source>
        <strain evidence="17">cv. VC1973A</strain>
    </source>
</reference>
<dbReference type="RefSeq" id="XP_014498257.1">
    <property type="nucleotide sequence ID" value="XM_014642771.2"/>
</dbReference>
<dbReference type="FunFam" id="1.20.58.1040:FF:000003">
    <property type="entry name" value="glucan endo-1,3-beta-glucosidase 7"/>
    <property type="match status" value="1"/>
</dbReference>
<evidence type="ECO:0000256" key="4">
    <source>
        <dbReference type="ARBA" id="ARBA00012780"/>
    </source>
</evidence>
<evidence type="ECO:0000256" key="8">
    <source>
        <dbReference type="ARBA" id="ARBA00022821"/>
    </source>
</evidence>
<evidence type="ECO:0000256" key="6">
    <source>
        <dbReference type="ARBA" id="ARBA00022729"/>
    </source>
</evidence>
<dbReference type="Gene3D" id="3.20.20.80">
    <property type="entry name" value="Glycosidases"/>
    <property type="match status" value="1"/>
</dbReference>
<dbReference type="SMART" id="SM00768">
    <property type="entry name" value="X8"/>
    <property type="match status" value="1"/>
</dbReference>
<comment type="similarity">
    <text evidence="3 13">Belongs to the glycosyl hydrolase 17 family.</text>
</comment>
<keyword evidence="8" id="KW-0611">Plant defense</keyword>
<feature type="domain" description="X8" evidence="16">
    <location>
        <begin position="377"/>
        <end position="461"/>
    </location>
</feature>
<dbReference type="GO" id="GO:0005886">
    <property type="term" value="C:plasma membrane"/>
    <property type="evidence" value="ECO:0007669"/>
    <property type="project" value="UniProtKB-SubCell"/>
</dbReference>
<evidence type="ECO:0000256" key="14">
    <source>
        <dbReference type="SAM" id="MobiDB-lite"/>
    </source>
</evidence>
<dbReference type="InterPro" id="IPR044965">
    <property type="entry name" value="Glyco_hydro_17_plant"/>
</dbReference>
<dbReference type="FunFam" id="3.20.20.80:FF:000002">
    <property type="entry name" value="Glucan endo-1,3-beta-glucosidase 3"/>
    <property type="match status" value="1"/>
</dbReference>
<dbReference type="KEGG" id="vra:106759553"/>
<evidence type="ECO:0000259" key="16">
    <source>
        <dbReference type="SMART" id="SM00768"/>
    </source>
</evidence>
<evidence type="ECO:0000256" key="11">
    <source>
        <dbReference type="ARBA" id="ARBA00033335"/>
    </source>
</evidence>
<sequence length="461" mass="49969">MATTSFFSSFLLLLLLHLAAAVHGIGINYGTLGDNLPPPATVANFLKTRTTIDRVKIYDVNPQILQAFANTGIPVTVTAPNGDIAVLKQIDSARQWVVTHIKPFHPQTKIKYILVGSELLHWGDADMIRGLVPAMRTLHSALLAEGITDIKVTTAHSLGIMRSSIPPSAGRFRPGFAKRVLGPMLKFLKETRAPFMVNPYPYFGYNGKNVNFLLFRPNRGLYDRNTKLSYTNQFDALMDAVHSAMKDLGYGDVDIAIGETGWPSVCDGWDACSGNNAQTFNAQLVKHLASGKGTPLMPNRTFETYIFALFNENQKPGPIAERNWGLFQPDFTPVYDCGVMRNGQNIAPVNPGPAPSTKPGPAPSTKPGPAPAPGGGKWCVPKADANDAALQANINYVCSQGIDCKPIQPGGVCYAPNNVKALATYAMNAYYQANGRHDFNCDFSNTGVITTTNPSHDNCKI</sequence>
<dbReference type="GO" id="GO:0098552">
    <property type="term" value="C:side of membrane"/>
    <property type="evidence" value="ECO:0007669"/>
    <property type="project" value="UniProtKB-KW"/>
</dbReference>
<dbReference type="EC" id="3.2.1.39" evidence="4"/>
<keyword evidence="5" id="KW-0336">GPI-anchor</keyword>
<dbReference type="GO" id="GO:0042973">
    <property type="term" value="F:glucan endo-1,3-beta-D-glucosidase activity"/>
    <property type="evidence" value="ECO:0007669"/>
    <property type="project" value="UniProtKB-EC"/>
</dbReference>
<evidence type="ECO:0000256" key="5">
    <source>
        <dbReference type="ARBA" id="ARBA00022622"/>
    </source>
</evidence>
<evidence type="ECO:0000313" key="17">
    <source>
        <dbReference type="Proteomes" id="UP000087766"/>
    </source>
</evidence>
<keyword evidence="6 15" id="KW-0732">Signal</keyword>
<evidence type="ECO:0000256" key="13">
    <source>
        <dbReference type="RuleBase" id="RU004335"/>
    </source>
</evidence>
<accession>A0A1S3TWW1</accession>
<gene>
    <name evidence="18" type="primary">LOC106759553</name>
</gene>
<evidence type="ECO:0000256" key="9">
    <source>
        <dbReference type="ARBA" id="ARBA00023157"/>
    </source>
</evidence>
<evidence type="ECO:0000256" key="7">
    <source>
        <dbReference type="ARBA" id="ARBA00022801"/>
    </source>
</evidence>
<feature type="region of interest" description="Disordered" evidence="14">
    <location>
        <begin position="346"/>
        <end position="378"/>
    </location>
</feature>
<dbReference type="OrthoDB" id="1938138at2759"/>
<evidence type="ECO:0000256" key="10">
    <source>
        <dbReference type="ARBA" id="ARBA00023295"/>
    </source>
</evidence>
<dbReference type="Pfam" id="PF07983">
    <property type="entry name" value="X8"/>
    <property type="match status" value="1"/>
</dbReference>
<protein>
    <recommendedName>
        <fullName evidence="4">glucan endo-1,3-beta-D-glucosidase</fullName>
        <ecNumber evidence="4">3.2.1.39</ecNumber>
    </recommendedName>
    <alternativeName>
        <fullName evidence="11">(1-&gt;3)-beta-glucan endohydrolase</fullName>
    </alternativeName>
    <alternativeName>
        <fullName evidence="12">Beta-1,3-endoglucanase</fullName>
    </alternativeName>
</protein>
<feature type="compositionally biased region" description="Pro residues" evidence="14">
    <location>
        <begin position="350"/>
        <end position="372"/>
    </location>
</feature>
<dbReference type="Gene3D" id="1.20.58.1040">
    <property type="match status" value="1"/>
</dbReference>
<comment type="catalytic activity">
    <reaction evidence="1">
        <text>Hydrolysis of (1-&gt;3)-beta-D-glucosidic linkages in (1-&gt;3)-beta-D-glucans.</text>
        <dbReference type="EC" id="3.2.1.39"/>
    </reaction>
</comment>